<dbReference type="RefSeq" id="WP_408085692.1">
    <property type="nucleotide sequence ID" value="NZ_JBELPZ010000016.1"/>
</dbReference>
<sequence length="163" mass="18643">MPVIIKNSLVAFIILLLCSCDRDMVFDEYKEVGSAWNKDSIVTFEFNRQDTLAHYNLFINIRNNNNYPYSNLFLIVQMQQPDTNITKVDTLEYEMANPDGTLMGSGFSDVKESKLWYKQNISFPKPGNYQVSIQQAVREPGDVPGVQELEGITEVGFRIESTQ</sequence>
<protein>
    <submittedName>
        <fullName evidence="1">Gliding motility lipoprotein GldH</fullName>
    </submittedName>
</protein>
<dbReference type="NCBIfam" id="TIGR03511">
    <property type="entry name" value="GldH_lipo"/>
    <property type="match status" value="1"/>
</dbReference>
<keyword evidence="2" id="KW-1185">Reference proteome</keyword>
<evidence type="ECO:0000313" key="2">
    <source>
        <dbReference type="Proteomes" id="UP001629156"/>
    </source>
</evidence>
<dbReference type="PROSITE" id="PS51257">
    <property type="entry name" value="PROKAR_LIPOPROTEIN"/>
    <property type="match status" value="1"/>
</dbReference>
<dbReference type="InterPro" id="IPR020018">
    <property type="entry name" value="Motility-assoc_lipoprot_GldH"/>
</dbReference>
<name>A0ABW8YYP2_9FLAO</name>
<reference evidence="1 2" key="1">
    <citation type="submission" date="2024-06" db="EMBL/GenBank/DDBJ databases">
        <authorList>
            <person name="Kaempfer P."/>
            <person name="Viver T."/>
        </authorList>
    </citation>
    <scope>NUCLEOTIDE SEQUENCE [LARGE SCALE GENOMIC DNA]</scope>
    <source>
        <strain evidence="1 2">ST-119</strain>
    </source>
</reference>
<evidence type="ECO:0000313" key="1">
    <source>
        <dbReference type="EMBL" id="MFL9845409.1"/>
    </source>
</evidence>
<comment type="caution">
    <text evidence="1">The sequence shown here is derived from an EMBL/GenBank/DDBJ whole genome shotgun (WGS) entry which is preliminary data.</text>
</comment>
<proteinExistence type="predicted"/>
<dbReference type="EMBL" id="JBELPZ010000016">
    <property type="protein sequence ID" value="MFL9845409.1"/>
    <property type="molecule type" value="Genomic_DNA"/>
</dbReference>
<organism evidence="1 2">
    <name type="scientific">Flavobacterium rhizosphaerae</name>
    <dbReference type="NCBI Taxonomy" id="3163298"/>
    <lineage>
        <taxon>Bacteria</taxon>
        <taxon>Pseudomonadati</taxon>
        <taxon>Bacteroidota</taxon>
        <taxon>Flavobacteriia</taxon>
        <taxon>Flavobacteriales</taxon>
        <taxon>Flavobacteriaceae</taxon>
        <taxon>Flavobacterium</taxon>
    </lineage>
</organism>
<dbReference type="Proteomes" id="UP001629156">
    <property type="component" value="Unassembled WGS sequence"/>
</dbReference>
<gene>
    <name evidence="1" type="ORF">ABS766_13355</name>
</gene>
<keyword evidence="1" id="KW-0449">Lipoprotein</keyword>
<dbReference type="Pfam" id="PF14109">
    <property type="entry name" value="GldH_lipo"/>
    <property type="match status" value="1"/>
</dbReference>
<accession>A0ABW8YYP2</accession>